<dbReference type="VEuPathDB" id="FungiDB:MELLADRAFT_22295"/>
<dbReference type="InterPro" id="IPR014009">
    <property type="entry name" value="PIK_FAT"/>
</dbReference>
<dbReference type="FunCoup" id="F4RXN2">
    <property type="interactions" value="515"/>
</dbReference>
<feature type="non-terminal residue" evidence="14">
    <location>
        <position position="1598"/>
    </location>
</feature>
<dbReference type="eggNOG" id="KOG0890">
    <property type="taxonomic scope" value="Eukaryota"/>
</dbReference>
<sequence>LAPVSIMQIVSLAQRSSVTVYKLLSRYLSPISETIVLDLRMNTNGLNLVAELLGTTNDVFLSQTAQYTVPRLVSLSNIPILERLASVIQDTLSNIISDHMVKILAELCLLPDLQMTKQKIENLILLLNKGDKSAQNNQSPKFSLLTLAAYCSGPLYFELIVEMRDSTERCLNKNPRWALSNAFRLAHPQIGFNTIVKDQEVEDELRHQMLFILTVMNDTLQDLRGKYSIGNKIKVMEGLGNLIKIVKSGVNGFIPQIATTLQAALSIPAVRGPTLRVWDLFIKASSANDIKAFVGQISAALVSVWTELTPEQLTITTKIFHQILKKSKELGTNVYDIADITGLEMPILRSNTHPLITSDVHELLKEAQQMLVSIKRPMSYLHKLRRLVDRLNDESGIVVRQSLKELKHSLYLEPDQIRLVTSGDSFDPVIGSLLKALTGVAMRFNDISDDFKCLTFQCLGIIGALDPDRFEISDDTPGCISPCNFTDHEEAIEFAIHLIQDELVGAYRAASDTRHQHCLAYAIQELLRFCGFTPDILVQSHKKNVLPEVRKRWKAMPKDIIDVLSPLLSSKYTIVIHAPHPLPVPIYLQTTVYNSWLQNWYTRLVPVIKNVNAAKIFNTLLGALRNGSIILAQNVLPHLIVHVLVAEDIEEVKNVKLEIVTILEDQTLCKSDYSPEGRQLVAETVFGLMDHCSRWLRDRHKSRASKRRESVNTVDSAAIRMQSFISDISPELLATAALSCKDHARALLNLEQRIWVLEESRDKAKADIVTYYERVHQIYSEIDEPDGMEGISTKIPAPSILHQIREHESTGRWTSAQSCWEVELQKQPDELSSHIGLLRCLKNLGHYDSLRTHILGVLKNHPQWESELASFSVESSLVSNDWKGLTRAIQMGSPDSPEIILGRVIETMLTCDQMTIDKNMSEAYIKLGNQILGSTRKDVYRRVYDSVLYLHILHEVPLIDDVCKRIYSINDVLPTQDRLFSGGYLMKTLQSRIDAISPAFRHREQVLRLRRAAFQLRCRGTPAVGQLWVQTANIARKAGHLQTSYSAVLQASELKTPTAFIQRSKLLKLEDQPHKAIAELERNLDHCTPKDSAGMSDDISTRDYAKACLQRARWMDEVDRYNVNFIVSKFDKLTSEHPETLTYGTKFIYQALPRMLTLYFSLGEHQEIVRILKLAERKKRGSCDSLFSFQWLTVLPQVVSRVMHKSTHVQALVHKILTHVLRSYPDQALWAMVSGVESSNAARSSRCTWVLNDAKNSQVDPQTLTRKFDQCRKLVRQLLFLCNYQLRDHRKLSLNEHFPALQQCAPCELIVPLQSSLIASLPPHDLNFASHAPFPHNLACIAGFSDEIIIMTSLQKPRKISIRGSDGKDYPFLCKPKDDLRKDARLMEFNSMINKLLKKDSESRKRNLHIRTYAVVVLNEECGLLEWVPHTLPLRNILHALYSTKGIPIWVIDSNFFLNRYPPIFHHWFMSNFPDPASWLRSRLAYGRTAAVMSIVGFVLGLGDRHGENILFDSTTGDTVHVDFNCLFDKGRTFEVAEKVPFRLTQNMVAGLGVSGVEGFFRKACEVTMMILRNNKDSLMSVLETFVHDPLVDWMPYG</sequence>
<dbReference type="PROSITE" id="PS00916">
    <property type="entry name" value="PI3_4_KINASE_2"/>
    <property type="match status" value="1"/>
</dbReference>
<keyword evidence="11" id="KW-0539">Nucleus</keyword>
<evidence type="ECO:0000256" key="7">
    <source>
        <dbReference type="ARBA" id="ARBA00022763"/>
    </source>
</evidence>
<dbReference type="PROSITE" id="PS51189">
    <property type="entry name" value="FAT"/>
    <property type="match status" value="1"/>
</dbReference>
<dbReference type="Pfam" id="PF23593">
    <property type="entry name" value="HEAT_ATR"/>
    <property type="match status" value="1"/>
</dbReference>
<dbReference type="InterPro" id="IPR018936">
    <property type="entry name" value="PI3/4_kinase_CS"/>
</dbReference>
<organism evidence="15">
    <name type="scientific">Melampsora larici-populina (strain 98AG31 / pathotype 3-4-7)</name>
    <name type="common">Poplar leaf rust fungus</name>
    <dbReference type="NCBI Taxonomy" id="747676"/>
    <lineage>
        <taxon>Eukaryota</taxon>
        <taxon>Fungi</taxon>
        <taxon>Dikarya</taxon>
        <taxon>Basidiomycota</taxon>
        <taxon>Pucciniomycotina</taxon>
        <taxon>Pucciniomycetes</taxon>
        <taxon>Pucciniales</taxon>
        <taxon>Melampsoraceae</taxon>
        <taxon>Melampsora</taxon>
    </lineage>
</organism>
<dbReference type="STRING" id="747676.F4RXN2"/>
<dbReference type="Proteomes" id="UP000001072">
    <property type="component" value="Unassembled WGS sequence"/>
</dbReference>
<dbReference type="InterPro" id="IPR057564">
    <property type="entry name" value="HEAT_ATR"/>
</dbReference>
<reference evidence="15" key="1">
    <citation type="journal article" date="2011" name="Proc. Natl. Acad. Sci. U.S.A.">
        <title>Obligate biotrophy features unraveled by the genomic analysis of rust fungi.</title>
        <authorList>
            <person name="Duplessis S."/>
            <person name="Cuomo C.A."/>
            <person name="Lin Y.-C."/>
            <person name="Aerts A."/>
            <person name="Tisserant E."/>
            <person name="Veneault-Fourrey C."/>
            <person name="Joly D.L."/>
            <person name="Hacquard S."/>
            <person name="Amselem J."/>
            <person name="Cantarel B.L."/>
            <person name="Chiu R."/>
            <person name="Coutinho P.M."/>
            <person name="Feau N."/>
            <person name="Field M."/>
            <person name="Frey P."/>
            <person name="Gelhaye E."/>
            <person name="Goldberg J."/>
            <person name="Grabherr M.G."/>
            <person name="Kodira C.D."/>
            <person name="Kohler A."/>
            <person name="Kuees U."/>
            <person name="Lindquist E.A."/>
            <person name="Lucas S.M."/>
            <person name="Mago R."/>
            <person name="Mauceli E."/>
            <person name="Morin E."/>
            <person name="Murat C."/>
            <person name="Pangilinan J.L."/>
            <person name="Park R."/>
            <person name="Pearson M."/>
            <person name="Quesneville H."/>
            <person name="Rouhier N."/>
            <person name="Sakthikumar S."/>
            <person name="Salamov A.A."/>
            <person name="Schmutz J."/>
            <person name="Selles B."/>
            <person name="Shapiro H."/>
            <person name="Tanguay P."/>
            <person name="Tuskan G.A."/>
            <person name="Henrissat B."/>
            <person name="Van de Peer Y."/>
            <person name="Rouze P."/>
            <person name="Ellis J.G."/>
            <person name="Dodds P.N."/>
            <person name="Schein J.E."/>
            <person name="Zhong S."/>
            <person name="Hamelin R.C."/>
            <person name="Grigoriev I.V."/>
            <person name="Szabo L.J."/>
            <person name="Martin F."/>
        </authorList>
    </citation>
    <scope>NUCLEOTIDE SEQUENCE [LARGE SCALE GENOMIC DNA]</scope>
    <source>
        <strain evidence="15">98AG31 / pathotype 3-4-7</strain>
    </source>
</reference>
<dbReference type="GO" id="GO:0004674">
    <property type="term" value="F:protein serine/threonine kinase activity"/>
    <property type="evidence" value="ECO:0007669"/>
    <property type="project" value="UniProtKB-KW"/>
</dbReference>
<dbReference type="InterPro" id="IPR011009">
    <property type="entry name" value="Kinase-like_dom_sf"/>
</dbReference>
<evidence type="ECO:0000259" key="12">
    <source>
        <dbReference type="PROSITE" id="PS50290"/>
    </source>
</evidence>
<keyword evidence="8" id="KW-0418">Kinase</keyword>
<name>F4RXN2_MELLP</name>
<dbReference type="EC" id="2.7.11.1" evidence="3"/>
<evidence type="ECO:0000256" key="9">
    <source>
        <dbReference type="ARBA" id="ARBA00022840"/>
    </source>
</evidence>
<keyword evidence="5" id="KW-0808">Transferase</keyword>
<evidence type="ECO:0000256" key="5">
    <source>
        <dbReference type="ARBA" id="ARBA00022679"/>
    </source>
</evidence>
<dbReference type="Pfam" id="PF00454">
    <property type="entry name" value="PI3_PI4_kinase"/>
    <property type="match status" value="1"/>
</dbReference>
<dbReference type="SMART" id="SM00146">
    <property type="entry name" value="PI3Kc"/>
    <property type="match status" value="1"/>
</dbReference>
<evidence type="ECO:0000313" key="15">
    <source>
        <dbReference type="Proteomes" id="UP000001072"/>
    </source>
</evidence>
<dbReference type="Gene3D" id="1.25.40.10">
    <property type="entry name" value="Tetratricopeptide repeat domain"/>
    <property type="match status" value="1"/>
</dbReference>
<dbReference type="PANTHER" id="PTHR11139:SF125">
    <property type="entry name" value="SERINE_THREONINE-PROTEIN KINASE MEC1"/>
    <property type="match status" value="1"/>
</dbReference>
<dbReference type="KEGG" id="mlr:MELLADRAFT_22295"/>
<dbReference type="HOGENOM" id="CLU_000178_2_8_1"/>
<dbReference type="Pfam" id="PF08064">
    <property type="entry name" value="UME"/>
    <property type="match status" value="1"/>
</dbReference>
<dbReference type="SMART" id="SM00802">
    <property type="entry name" value="UME"/>
    <property type="match status" value="1"/>
</dbReference>
<comment type="subcellular location">
    <subcellularLocation>
        <location evidence="1">Nucleus</location>
    </subcellularLocation>
</comment>
<dbReference type="GO" id="GO:0005694">
    <property type="term" value="C:chromosome"/>
    <property type="evidence" value="ECO:0007669"/>
    <property type="project" value="TreeGrafter"/>
</dbReference>
<dbReference type="InterPro" id="IPR016024">
    <property type="entry name" value="ARM-type_fold"/>
</dbReference>
<dbReference type="GO" id="GO:0005524">
    <property type="term" value="F:ATP binding"/>
    <property type="evidence" value="ECO:0007669"/>
    <property type="project" value="UniProtKB-KW"/>
</dbReference>
<dbReference type="InParanoid" id="F4RXN2"/>
<dbReference type="EMBL" id="GL883128">
    <property type="protein sequence ID" value="EGG02755.1"/>
    <property type="molecule type" value="Genomic_DNA"/>
</dbReference>
<accession>F4RXN2</accession>
<evidence type="ECO:0000256" key="3">
    <source>
        <dbReference type="ARBA" id="ARBA00012513"/>
    </source>
</evidence>
<dbReference type="InterPro" id="IPR003151">
    <property type="entry name" value="PIK-rel_kinase_FAT"/>
</dbReference>
<dbReference type="InterPro" id="IPR050517">
    <property type="entry name" value="DDR_Repair_Kinase"/>
</dbReference>
<evidence type="ECO:0000256" key="10">
    <source>
        <dbReference type="ARBA" id="ARBA00023204"/>
    </source>
</evidence>
<keyword evidence="7" id="KW-0227">DNA damage</keyword>
<keyword evidence="9" id="KW-0067">ATP-binding</keyword>
<dbReference type="Gene3D" id="1.10.1070.11">
    <property type="entry name" value="Phosphatidylinositol 3-/4-kinase, catalytic domain"/>
    <property type="match status" value="1"/>
</dbReference>
<dbReference type="InterPro" id="IPR036940">
    <property type="entry name" value="PI3/4_kinase_cat_sf"/>
</dbReference>
<dbReference type="Gene3D" id="3.30.1010.10">
    <property type="entry name" value="Phosphatidylinositol 3-kinase Catalytic Subunit, Chain A, domain 4"/>
    <property type="match status" value="1"/>
</dbReference>
<dbReference type="CDD" id="cd00892">
    <property type="entry name" value="PIKKc_ATR"/>
    <property type="match status" value="1"/>
</dbReference>
<evidence type="ECO:0000313" key="14">
    <source>
        <dbReference type="EMBL" id="EGG02755.1"/>
    </source>
</evidence>
<feature type="non-terminal residue" evidence="14">
    <location>
        <position position="1"/>
    </location>
</feature>
<feature type="domain" description="FAT" evidence="13">
    <location>
        <begin position="732"/>
        <end position="1238"/>
    </location>
</feature>
<evidence type="ECO:0000256" key="6">
    <source>
        <dbReference type="ARBA" id="ARBA00022741"/>
    </source>
</evidence>
<dbReference type="InterPro" id="IPR012993">
    <property type="entry name" value="UME"/>
</dbReference>
<gene>
    <name evidence="14" type="ORF">MELLADRAFT_22295</name>
</gene>
<dbReference type="Pfam" id="PF02259">
    <property type="entry name" value="FAT"/>
    <property type="match status" value="1"/>
</dbReference>
<keyword evidence="6" id="KW-0547">Nucleotide-binding</keyword>
<comment type="similarity">
    <text evidence="2">Belongs to the PI3/PI4-kinase family. ATM subfamily.</text>
</comment>
<dbReference type="SUPFAM" id="SSF56112">
    <property type="entry name" value="Protein kinase-like (PK-like)"/>
    <property type="match status" value="1"/>
</dbReference>
<evidence type="ECO:0000256" key="8">
    <source>
        <dbReference type="ARBA" id="ARBA00022777"/>
    </source>
</evidence>
<evidence type="ECO:0000256" key="1">
    <source>
        <dbReference type="ARBA" id="ARBA00004123"/>
    </source>
</evidence>
<dbReference type="Pfam" id="PF25030">
    <property type="entry name" value="M-HEAT_ATR"/>
    <property type="match status" value="1"/>
</dbReference>
<dbReference type="GO" id="GO:0005634">
    <property type="term" value="C:nucleus"/>
    <property type="evidence" value="ECO:0007669"/>
    <property type="project" value="UniProtKB-SubCell"/>
</dbReference>
<dbReference type="OrthoDB" id="381190at2759"/>
<dbReference type="InterPro" id="IPR000403">
    <property type="entry name" value="PI3/4_kinase_cat_dom"/>
</dbReference>
<dbReference type="InterPro" id="IPR056802">
    <property type="entry name" value="ATR-like_M-HEAT"/>
</dbReference>
<feature type="domain" description="PI3K/PI4K catalytic" evidence="12">
    <location>
        <begin position="1344"/>
        <end position="1598"/>
    </location>
</feature>
<evidence type="ECO:0000259" key="13">
    <source>
        <dbReference type="PROSITE" id="PS51189"/>
    </source>
</evidence>
<dbReference type="PANTHER" id="PTHR11139">
    <property type="entry name" value="ATAXIA TELANGIECTASIA MUTATED ATM -RELATED"/>
    <property type="match status" value="1"/>
</dbReference>
<dbReference type="GO" id="GO:0000723">
    <property type="term" value="P:telomere maintenance"/>
    <property type="evidence" value="ECO:0007669"/>
    <property type="project" value="TreeGrafter"/>
</dbReference>
<dbReference type="PROSITE" id="PS50290">
    <property type="entry name" value="PI3_4_KINASE_3"/>
    <property type="match status" value="1"/>
</dbReference>
<dbReference type="GO" id="GO:0006281">
    <property type="term" value="P:DNA repair"/>
    <property type="evidence" value="ECO:0007669"/>
    <property type="project" value="UniProtKB-KW"/>
</dbReference>
<evidence type="ECO:0000256" key="2">
    <source>
        <dbReference type="ARBA" id="ARBA00010769"/>
    </source>
</evidence>
<dbReference type="GO" id="GO:0000077">
    <property type="term" value="P:DNA damage checkpoint signaling"/>
    <property type="evidence" value="ECO:0007669"/>
    <property type="project" value="TreeGrafter"/>
</dbReference>
<dbReference type="InterPro" id="IPR011990">
    <property type="entry name" value="TPR-like_helical_dom_sf"/>
</dbReference>
<evidence type="ECO:0000256" key="4">
    <source>
        <dbReference type="ARBA" id="ARBA00022527"/>
    </source>
</evidence>
<dbReference type="GeneID" id="18926887"/>
<keyword evidence="15" id="KW-1185">Reference proteome</keyword>
<keyword evidence="10" id="KW-0234">DNA repair</keyword>
<dbReference type="SUPFAM" id="SSF48371">
    <property type="entry name" value="ARM repeat"/>
    <property type="match status" value="1"/>
</dbReference>
<proteinExistence type="inferred from homology"/>
<evidence type="ECO:0000256" key="11">
    <source>
        <dbReference type="ARBA" id="ARBA00023242"/>
    </source>
</evidence>
<dbReference type="RefSeq" id="XP_007413868.1">
    <property type="nucleotide sequence ID" value="XM_007413806.1"/>
</dbReference>
<protein>
    <recommendedName>
        <fullName evidence="3">non-specific serine/threonine protein kinase</fullName>
        <ecNumber evidence="3">2.7.11.1</ecNumber>
    </recommendedName>
</protein>
<keyword evidence="4" id="KW-0723">Serine/threonine-protein kinase</keyword>